<reference evidence="5 6" key="1">
    <citation type="submission" date="2021-04" db="EMBL/GenBank/DDBJ databases">
        <title>Molecular and phenotypic characterization and identification of bacterial isolates recovered from the Anatolian ground squirrels (Spermophilus xanthoprymnus) and which have the potential to form a new species in the Campylobacter genus.</title>
        <authorList>
            <person name="Aydin F."/>
            <person name="Abay S."/>
            <person name="Kayman T."/>
            <person name="Karakaya E."/>
            <person name="Mustak H.K."/>
            <person name="Mustak I.B."/>
            <person name="Bilgin N."/>
            <person name="Duzler A."/>
            <person name="Sahin O."/>
            <person name="Guran O."/>
            <person name="Saticioglu I.B."/>
        </authorList>
    </citation>
    <scope>NUCLEOTIDE SEQUENCE [LARGE SCALE GENOMIC DNA]</scope>
    <source>
        <strain evidence="6">faydin-G24</strain>
    </source>
</reference>
<keyword evidence="4" id="KW-0678">Repressor</keyword>
<comment type="subunit">
    <text evidence="4">Homodimer; the beta-strands of each monomer intercalate to form a hydrophobic core, while the alpha-helices form wings that extend away from the core.</text>
</comment>
<name>A0ABS5HHP8_9BACT</name>
<gene>
    <name evidence="4 5" type="primary">csrA</name>
    <name evidence="5" type="ORF">KDD93_04165</name>
</gene>
<keyword evidence="1 4" id="KW-0963">Cytoplasm</keyword>
<evidence type="ECO:0000313" key="5">
    <source>
        <dbReference type="EMBL" id="MBR8463770.1"/>
    </source>
</evidence>
<evidence type="ECO:0000256" key="4">
    <source>
        <dbReference type="HAMAP-Rule" id="MF_00167"/>
    </source>
</evidence>
<dbReference type="Proteomes" id="UP000682951">
    <property type="component" value="Unassembled WGS sequence"/>
</dbReference>
<dbReference type="EMBL" id="JAGSSW010000003">
    <property type="protein sequence ID" value="MBR8463770.1"/>
    <property type="molecule type" value="Genomic_DNA"/>
</dbReference>
<dbReference type="InterPro" id="IPR003751">
    <property type="entry name" value="CsrA"/>
</dbReference>
<comment type="caution">
    <text evidence="5">The sequence shown here is derived from an EMBL/GenBank/DDBJ whole genome shotgun (WGS) entry which is preliminary data.</text>
</comment>
<dbReference type="Gene3D" id="2.60.40.4380">
    <property type="entry name" value="Translational regulator CsrA"/>
    <property type="match status" value="1"/>
</dbReference>
<dbReference type="InterPro" id="IPR036107">
    <property type="entry name" value="CsrA_sf"/>
</dbReference>
<keyword evidence="4" id="KW-1005">Bacterial flagellum biogenesis</keyword>
<accession>A0ABS5HHP8</accession>
<keyword evidence="2 4" id="KW-0810">Translation regulation</keyword>
<dbReference type="RefSeq" id="WP_212140394.1">
    <property type="nucleotide sequence ID" value="NZ_JAGSSW010000003.1"/>
</dbReference>
<sequence>MLILSRKENEEILLGDDIKIIVVGISKSGVKLGIEAPKNTMILRSELAYGIKKENTQASKDISNETLEELAKKIQK</sequence>
<dbReference type="PANTHER" id="PTHR34984:SF1">
    <property type="entry name" value="CARBON STORAGE REGULATOR"/>
    <property type="match status" value="1"/>
</dbReference>
<dbReference type="PANTHER" id="PTHR34984">
    <property type="entry name" value="CARBON STORAGE REGULATOR"/>
    <property type="match status" value="1"/>
</dbReference>
<comment type="subcellular location">
    <subcellularLocation>
        <location evidence="4">Cytoplasm</location>
    </subcellularLocation>
</comment>
<dbReference type="HAMAP" id="MF_00167">
    <property type="entry name" value="CsrA"/>
    <property type="match status" value="1"/>
</dbReference>
<protein>
    <recommendedName>
        <fullName evidence="4">Translational regulator CsrA</fullName>
    </recommendedName>
</protein>
<dbReference type="SUPFAM" id="SSF117130">
    <property type="entry name" value="CsrA-like"/>
    <property type="match status" value="1"/>
</dbReference>
<dbReference type="Pfam" id="PF02599">
    <property type="entry name" value="CsrA"/>
    <property type="match status" value="1"/>
</dbReference>
<comment type="similarity">
    <text evidence="4">Belongs to the CsrA/RsmA family.</text>
</comment>
<evidence type="ECO:0000256" key="1">
    <source>
        <dbReference type="ARBA" id="ARBA00022490"/>
    </source>
</evidence>
<evidence type="ECO:0000313" key="6">
    <source>
        <dbReference type="Proteomes" id="UP000682951"/>
    </source>
</evidence>
<evidence type="ECO:0000256" key="3">
    <source>
        <dbReference type="ARBA" id="ARBA00022884"/>
    </source>
</evidence>
<dbReference type="NCBIfam" id="TIGR00202">
    <property type="entry name" value="csrA"/>
    <property type="match status" value="1"/>
</dbReference>
<organism evidence="5 6">
    <name type="scientific">Campylobacter anatolicus</name>
    <dbReference type="NCBI Taxonomy" id="2829105"/>
    <lineage>
        <taxon>Bacteria</taxon>
        <taxon>Pseudomonadati</taxon>
        <taxon>Campylobacterota</taxon>
        <taxon>Epsilonproteobacteria</taxon>
        <taxon>Campylobacterales</taxon>
        <taxon>Campylobacteraceae</taxon>
        <taxon>Campylobacter</taxon>
    </lineage>
</organism>
<keyword evidence="6" id="KW-1185">Reference proteome</keyword>
<keyword evidence="3 4" id="KW-0694">RNA-binding</keyword>
<comment type="function">
    <text evidence="4">A translational regulator that binds mRNA to regulate translation initiation and/or mRNA stability. Usually binds in the 5'-UTR at or near the Shine-Dalgarno sequence preventing ribosome-binding, thus repressing translation. Its main target seems to be the major flagellin gene, while its function is anatagonized by FliW.</text>
</comment>
<proteinExistence type="inferred from homology"/>
<evidence type="ECO:0000256" key="2">
    <source>
        <dbReference type="ARBA" id="ARBA00022845"/>
    </source>
</evidence>